<protein>
    <submittedName>
        <fullName evidence="7">Uncharacterized protein</fullName>
    </submittedName>
</protein>
<name>A0A1X7T688_AMPQE</name>
<accession>A0A1X7T688</accession>
<evidence type="ECO:0000313" key="7">
    <source>
        <dbReference type="EnsemblMetazoa" id="Aqu2.1.10038_001"/>
    </source>
</evidence>
<evidence type="ECO:0000256" key="5">
    <source>
        <dbReference type="ARBA" id="ARBA00023274"/>
    </source>
</evidence>
<dbReference type="EnsemblMetazoa" id="Aqu2.1.10038_001">
    <property type="protein sequence ID" value="Aqu2.1.10038_001"/>
    <property type="gene ID" value="Aqu2.1.10038"/>
</dbReference>
<keyword evidence="4" id="KW-0539">Nucleus</keyword>
<dbReference type="KEGG" id="aqu:109589567"/>
<evidence type="ECO:0000256" key="2">
    <source>
        <dbReference type="ARBA" id="ARBA00022517"/>
    </source>
</evidence>
<reference evidence="8" key="1">
    <citation type="journal article" date="2010" name="Nature">
        <title>The Amphimedon queenslandica genome and the evolution of animal complexity.</title>
        <authorList>
            <person name="Srivastava M."/>
            <person name="Simakov O."/>
            <person name="Chapman J."/>
            <person name="Fahey B."/>
            <person name="Gauthier M.E."/>
            <person name="Mitros T."/>
            <person name="Richards G.S."/>
            <person name="Conaco C."/>
            <person name="Dacre M."/>
            <person name="Hellsten U."/>
            <person name="Larroux C."/>
            <person name="Putnam N.H."/>
            <person name="Stanke M."/>
            <person name="Adamska M."/>
            <person name="Darling A."/>
            <person name="Degnan S.M."/>
            <person name="Oakley T.H."/>
            <person name="Plachetzki D.C."/>
            <person name="Zhai Y."/>
            <person name="Adamski M."/>
            <person name="Calcino A."/>
            <person name="Cummins S.F."/>
            <person name="Goodstein D.M."/>
            <person name="Harris C."/>
            <person name="Jackson D.J."/>
            <person name="Leys S.P."/>
            <person name="Shu S."/>
            <person name="Woodcroft B.J."/>
            <person name="Vervoort M."/>
            <person name="Kosik K.S."/>
            <person name="Manning G."/>
            <person name="Degnan B.M."/>
            <person name="Rokhsar D.S."/>
        </authorList>
    </citation>
    <scope>NUCLEOTIDE SEQUENCE [LARGE SCALE GENOMIC DNA]</scope>
</reference>
<keyword evidence="5" id="KW-0687">Ribonucleoprotein</keyword>
<evidence type="ECO:0000313" key="8">
    <source>
        <dbReference type="Proteomes" id="UP000007879"/>
    </source>
</evidence>
<keyword evidence="2" id="KW-0690">Ribosome biogenesis</keyword>
<sequence length="195" mass="22663">MKSYIAKLEATNVAEKPWQMIGEVTSKGRGENTLLEEDLMFKDASRPAPEITEEVTLTLEEIIKQRIKDQAWDDVIRKTKPKERPFNYKVFQPLNEEKSQLSLAEVYEQEYIKQTQGEREEEENPKHKEIRELVKKLFNQLDSLSNYHFTPTIAEPEVKSIPLLPSISMEEVAPITHSETTLRAPEEIEVMYNNA</sequence>
<dbReference type="EnsemblMetazoa" id="XM_020005622.1">
    <property type="protein sequence ID" value="XP_019861181.1"/>
    <property type="gene ID" value="LOC109589567"/>
</dbReference>
<dbReference type="AlphaFoldDB" id="A0A1X7T688"/>
<keyword evidence="8" id="KW-1185">Reference proteome</keyword>
<reference evidence="7" key="2">
    <citation type="submission" date="2017-05" db="UniProtKB">
        <authorList>
            <consortium name="EnsemblMetazoa"/>
        </authorList>
    </citation>
    <scope>IDENTIFICATION</scope>
</reference>
<evidence type="ECO:0000256" key="4">
    <source>
        <dbReference type="ARBA" id="ARBA00023242"/>
    </source>
</evidence>
<proteinExistence type="inferred from homology"/>
<evidence type="ECO:0000256" key="1">
    <source>
        <dbReference type="ARBA" id="ARBA00004604"/>
    </source>
</evidence>
<dbReference type="Pfam" id="PF04006">
    <property type="entry name" value="Mpp10"/>
    <property type="match status" value="1"/>
</dbReference>
<dbReference type="InterPro" id="IPR012173">
    <property type="entry name" value="Mpp10"/>
</dbReference>
<dbReference type="GO" id="GO:0006364">
    <property type="term" value="P:rRNA processing"/>
    <property type="evidence" value="ECO:0007669"/>
    <property type="project" value="UniProtKB-KW"/>
</dbReference>
<dbReference type="Proteomes" id="UP000007879">
    <property type="component" value="Unassembled WGS sequence"/>
</dbReference>
<dbReference type="PANTHER" id="PTHR17039">
    <property type="entry name" value="U3 SMALL NUCLEOLAR RIBONUCLEOPROTEIN PROTEIN MPP10"/>
    <property type="match status" value="1"/>
</dbReference>
<dbReference type="GO" id="GO:0034457">
    <property type="term" value="C:Mpp10 complex"/>
    <property type="evidence" value="ECO:0007669"/>
    <property type="project" value="InterPro"/>
</dbReference>
<evidence type="ECO:0000256" key="3">
    <source>
        <dbReference type="ARBA" id="ARBA00022552"/>
    </source>
</evidence>
<comment type="subcellular location">
    <subcellularLocation>
        <location evidence="1">Nucleus</location>
        <location evidence="1">Nucleolus</location>
    </subcellularLocation>
</comment>
<organism evidence="7">
    <name type="scientific">Amphimedon queenslandica</name>
    <name type="common">Sponge</name>
    <dbReference type="NCBI Taxonomy" id="400682"/>
    <lineage>
        <taxon>Eukaryota</taxon>
        <taxon>Metazoa</taxon>
        <taxon>Porifera</taxon>
        <taxon>Demospongiae</taxon>
        <taxon>Heteroscleromorpha</taxon>
        <taxon>Haplosclerida</taxon>
        <taxon>Niphatidae</taxon>
        <taxon>Amphimedon</taxon>
    </lineage>
</organism>
<dbReference type="InParanoid" id="A0A1X7T688"/>
<dbReference type="STRING" id="400682.A0A1X7T688"/>
<dbReference type="OrthoDB" id="445326at2759"/>
<dbReference type="GO" id="GO:0005732">
    <property type="term" value="C:sno(s)RNA-containing ribonucleoprotein complex"/>
    <property type="evidence" value="ECO:0007669"/>
    <property type="project" value="InterPro"/>
</dbReference>
<gene>
    <name evidence="7" type="primary">109589567</name>
</gene>
<dbReference type="PANTHER" id="PTHR17039:SF0">
    <property type="entry name" value="U3 SMALL NUCLEOLAR RIBONUCLEOPROTEIN PROTEIN MPP10"/>
    <property type="match status" value="1"/>
</dbReference>
<dbReference type="GO" id="GO:0032040">
    <property type="term" value="C:small-subunit processome"/>
    <property type="evidence" value="ECO:0007669"/>
    <property type="project" value="TreeGrafter"/>
</dbReference>
<evidence type="ECO:0000256" key="6">
    <source>
        <dbReference type="ARBA" id="ARBA00029455"/>
    </source>
</evidence>
<comment type="similarity">
    <text evidence="6">Belongs to the MPP10 family.</text>
</comment>
<dbReference type="eggNOG" id="KOG2600">
    <property type="taxonomic scope" value="Eukaryota"/>
</dbReference>
<keyword evidence="3" id="KW-0698">rRNA processing</keyword>